<dbReference type="RefSeq" id="WP_152307738.1">
    <property type="nucleotide sequence ID" value="NZ_CP043617.1"/>
</dbReference>
<dbReference type="EMBL" id="CP043617">
    <property type="protein sequence ID" value="QFR49791.1"/>
    <property type="molecule type" value="Genomic_DNA"/>
</dbReference>
<dbReference type="Pfam" id="PF08722">
    <property type="entry name" value="Tn7_TnsA-like_N"/>
    <property type="match status" value="1"/>
</dbReference>
<reference evidence="2 3" key="1">
    <citation type="submission" date="2019-09" db="EMBL/GenBank/DDBJ databases">
        <title>Sulfurimonas gotlandica sp. nov., a chemoautotrophic and psychrotolerant epsilonproteobacterium isolated from a pelagic redoxcline, and an emended description of the genus Sulfurimonas.</title>
        <authorList>
            <person name="Wang S."/>
            <person name="Jiang L."/>
            <person name="Shao S."/>
        </authorList>
    </citation>
    <scope>NUCLEOTIDE SEQUENCE [LARGE SCALE GENOMIC DNA]</scope>
    <source>
        <strain evidence="2 3">GYSZ_1</strain>
    </source>
</reference>
<accession>A0A5P8P2E2</accession>
<gene>
    <name evidence="2" type="ORF">FJR48_08625</name>
</gene>
<name>A0A5P8P2E2_9BACT</name>
<evidence type="ECO:0000313" key="3">
    <source>
        <dbReference type="Proteomes" id="UP000326944"/>
    </source>
</evidence>
<dbReference type="InterPro" id="IPR011856">
    <property type="entry name" value="tRNA_endonuc-like_dom_sf"/>
</dbReference>
<dbReference type="InterPro" id="IPR014833">
    <property type="entry name" value="TnsA_N"/>
</dbReference>
<keyword evidence="2" id="KW-0378">Hydrolase</keyword>
<evidence type="ECO:0000313" key="2">
    <source>
        <dbReference type="EMBL" id="QFR49791.1"/>
    </source>
</evidence>
<evidence type="ECO:0000259" key="1">
    <source>
        <dbReference type="Pfam" id="PF08722"/>
    </source>
</evidence>
<sequence>MPVRKLKKSYISCVGYFKSYKNDRQQAFDSILEREWFLYFEFDKNVASYAEQPYHMYYQLNGVKTRYTPDILVTYRDGSQKLFEVKYQDEIDSDEDLQHKLFILKNEVPKQKHHPFDVLTDVILDTIYMKNCAFLYKYAFLQENQELSDKVETAINNYDTSISVNSLLEDITTNQQEQLMIMPYVWKKVFDNPTLIDMNEKITKLSKINLGAINE</sequence>
<dbReference type="KEGG" id="sulg:FJR48_08625"/>
<feature type="domain" description="TnsA endonuclease N-terminal" evidence="1">
    <location>
        <begin position="43"/>
        <end position="121"/>
    </location>
</feature>
<dbReference type="Gene3D" id="3.40.1350.10">
    <property type="match status" value="1"/>
</dbReference>
<organism evidence="2 3">
    <name type="scientific">Sulfurimonas lithotrophica</name>
    <dbReference type="NCBI Taxonomy" id="2590022"/>
    <lineage>
        <taxon>Bacteria</taxon>
        <taxon>Pseudomonadati</taxon>
        <taxon>Campylobacterota</taxon>
        <taxon>Epsilonproteobacteria</taxon>
        <taxon>Campylobacterales</taxon>
        <taxon>Sulfurimonadaceae</taxon>
        <taxon>Sulfurimonas</taxon>
    </lineage>
</organism>
<keyword evidence="2" id="KW-0540">Nuclease</keyword>
<dbReference type="OrthoDB" id="881413at2"/>
<proteinExistence type="predicted"/>
<keyword evidence="2" id="KW-0255">Endonuclease</keyword>
<keyword evidence="3" id="KW-1185">Reference proteome</keyword>
<dbReference type="AlphaFoldDB" id="A0A5P8P2E2"/>
<dbReference type="Proteomes" id="UP000326944">
    <property type="component" value="Chromosome"/>
</dbReference>
<dbReference type="GO" id="GO:0003676">
    <property type="term" value="F:nucleic acid binding"/>
    <property type="evidence" value="ECO:0007669"/>
    <property type="project" value="InterPro"/>
</dbReference>
<protein>
    <submittedName>
        <fullName evidence="2">Heteromeric transposase endonuclease subunit TnsA</fullName>
    </submittedName>
</protein>
<dbReference type="GO" id="GO:0004519">
    <property type="term" value="F:endonuclease activity"/>
    <property type="evidence" value="ECO:0007669"/>
    <property type="project" value="UniProtKB-KW"/>
</dbReference>